<dbReference type="GO" id="GO:0034715">
    <property type="term" value="C:pICln-Sm protein complex"/>
    <property type="evidence" value="ECO:0007669"/>
    <property type="project" value="TreeGrafter"/>
</dbReference>
<name>A0A1A6G081_NEOLE</name>
<dbReference type="InterPro" id="IPR001163">
    <property type="entry name" value="Sm_dom_euk/arc"/>
</dbReference>
<keyword evidence="3" id="KW-0687">Ribonucleoprotein</keyword>
<dbReference type="PANTHER" id="PTHR11021">
    <property type="entry name" value="SMALL NUCLEAR RIBONUCLEOPROTEIN F SNRNP-F"/>
    <property type="match status" value="1"/>
</dbReference>
<protein>
    <recommendedName>
        <fullName evidence="4">Sm protein F</fullName>
    </recommendedName>
</protein>
<keyword evidence="7" id="KW-1185">Reference proteome</keyword>
<evidence type="ECO:0000256" key="3">
    <source>
        <dbReference type="ARBA" id="ARBA00023274"/>
    </source>
</evidence>
<evidence type="ECO:0000256" key="1">
    <source>
        <dbReference type="ARBA" id="ARBA00022728"/>
    </source>
</evidence>
<dbReference type="Pfam" id="PF01423">
    <property type="entry name" value="LSM"/>
    <property type="match status" value="1"/>
</dbReference>
<keyword evidence="1" id="KW-0507">mRNA processing</keyword>
<dbReference type="SMART" id="SM00651">
    <property type="entry name" value="Sm"/>
    <property type="match status" value="1"/>
</dbReference>
<feature type="non-terminal residue" evidence="6">
    <location>
        <position position="1"/>
    </location>
</feature>
<evidence type="ECO:0000256" key="4">
    <source>
        <dbReference type="ARBA" id="ARBA00030144"/>
    </source>
</evidence>
<reference evidence="6 7" key="1">
    <citation type="submission" date="2016-06" db="EMBL/GenBank/DDBJ databases">
        <title>The Draft Genome Sequence and Annotation of the Desert Woodrat Neotoma lepida.</title>
        <authorList>
            <person name="Campbell M."/>
            <person name="Oakeson K.F."/>
            <person name="Yandell M."/>
            <person name="Halpert J.R."/>
            <person name="Dearing D."/>
        </authorList>
    </citation>
    <scope>NUCLEOTIDE SEQUENCE [LARGE SCALE GENOMIC DNA]</scope>
    <source>
        <strain evidence="6">417</strain>
        <tissue evidence="6">Liver</tissue>
    </source>
</reference>
<dbReference type="InterPro" id="IPR016487">
    <property type="entry name" value="Lsm6/sSmF"/>
</dbReference>
<keyword evidence="2" id="KW-0508">mRNA splicing</keyword>
<sequence>FKFQKLLWGPVCLRVKLSLADFISVILILSPNRRREDASDTVRKSRVWATSLPLNPKPFLNGLTGKPVMVKLKWGMEYKGYLVSVDGYMNMQLCEDLEQLFRLIEVNLWYLINGPTALSPLHISDSMTIISKVPFILGTRLVPGL</sequence>
<evidence type="ECO:0000259" key="5">
    <source>
        <dbReference type="PROSITE" id="PS52002"/>
    </source>
</evidence>
<dbReference type="Proteomes" id="UP000092124">
    <property type="component" value="Unassembled WGS sequence"/>
</dbReference>
<dbReference type="EMBL" id="LZPO01108018">
    <property type="protein sequence ID" value="OBS59576.1"/>
    <property type="molecule type" value="Genomic_DNA"/>
</dbReference>
<evidence type="ECO:0000256" key="2">
    <source>
        <dbReference type="ARBA" id="ARBA00023187"/>
    </source>
</evidence>
<dbReference type="InterPro" id="IPR034100">
    <property type="entry name" value="Sm_F"/>
</dbReference>
<dbReference type="GO" id="GO:0005685">
    <property type="term" value="C:U1 snRNP"/>
    <property type="evidence" value="ECO:0007669"/>
    <property type="project" value="TreeGrafter"/>
</dbReference>
<dbReference type="GO" id="GO:0003723">
    <property type="term" value="F:RNA binding"/>
    <property type="evidence" value="ECO:0007669"/>
    <property type="project" value="InterPro"/>
</dbReference>
<organism evidence="6 7">
    <name type="scientific">Neotoma lepida</name>
    <name type="common">Desert woodrat</name>
    <dbReference type="NCBI Taxonomy" id="56216"/>
    <lineage>
        <taxon>Eukaryota</taxon>
        <taxon>Metazoa</taxon>
        <taxon>Chordata</taxon>
        <taxon>Craniata</taxon>
        <taxon>Vertebrata</taxon>
        <taxon>Euteleostomi</taxon>
        <taxon>Mammalia</taxon>
        <taxon>Eutheria</taxon>
        <taxon>Euarchontoglires</taxon>
        <taxon>Glires</taxon>
        <taxon>Rodentia</taxon>
        <taxon>Myomorpha</taxon>
        <taxon>Muroidea</taxon>
        <taxon>Cricetidae</taxon>
        <taxon>Neotominae</taxon>
        <taxon>Neotoma</taxon>
    </lineage>
</organism>
<dbReference type="PANTHER" id="PTHR11021:SF9">
    <property type="entry name" value="SMALL NUCLEAR RIBONUCLEOPROTEIN F"/>
    <property type="match status" value="1"/>
</dbReference>
<dbReference type="GO" id="GO:0071013">
    <property type="term" value="C:catalytic step 2 spliceosome"/>
    <property type="evidence" value="ECO:0007669"/>
    <property type="project" value="TreeGrafter"/>
</dbReference>
<keyword evidence="1" id="KW-0747">Spliceosome</keyword>
<dbReference type="STRING" id="56216.A0A1A6G081"/>
<dbReference type="GO" id="GO:0000398">
    <property type="term" value="P:mRNA splicing, via spliceosome"/>
    <property type="evidence" value="ECO:0007669"/>
    <property type="project" value="InterPro"/>
</dbReference>
<accession>A0A1A6G081</accession>
<comment type="caution">
    <text evidence="6">The sequence shown here is derived from an EMBL/GenBank/DDBJ whole genome shotgun (WGS) entry which is preliminary data.</text>
</comment>
<dbReference type="SUPFAM" id="SSF50182">
    <property type="entry name" value="Sm-like ribonucleoproteins"/>
    <property type="match status" value="1"/>
</dbReference>
<proteinExistence type="predicted"/>
<evidence type="ECO:0000313" key="6">
    <source>
        <dbReference type="EMBL" id="OBS59576.1"/>
    </source>
</evidence>
<dbReference type="PROSITE" id="PS52002">
    <property type="entry name" value="SM"/>
    <property type="match status" value="1"/>
</dbReference>
<dbReference type="InterPro" id="IPR010920">
    <property type="entry name" value="LSM_dom_sf"/>
</dbReference>
<feature type="domain" description="Sm" evidence="5">
    <location>
        <begin position="55"/>
        <end position="115"/>
    </location>
</feature>
<evidence type="ECO:0000313" key="7">
    <source>
        <dbReference type="Proteomes" id="UP000092124"/>
    </source>
</evidence>
<dbReference type="InterPro" id="IPR047575">
    <property type="entry name" value="Sm"/>
</dbReference>
<gene>
    <name evidence="6" type="ORF">A6R68_09296</name>
</gene>
<dbReference type="AlphaFoldDB" id="A0A1A6G081"/>
<dbReference type="CDD" id="cd01722">
    <property type="entry name" value="Sm_F"/>
    <property type="match status" value="1"/>
</dbReference>
<dbReference type="Gene3D" id="2.30.30.100">
    <property type="match status" value="1"/>
</dbReference>
<dbReference type="OrthoDB" id="9582814at2759"/>